<dbReference type="EMBL" id="CP048833">
    <property type="protein sequence ID" value="QJP08365.1"/>
    <property type="molecule type" value="Genomic_DNA"/>
</dbReference>
<dbReference type="KEGG" id="pmui:G4G71_22340"/>
<sequence>MSREYFTAVFKISDQAKFMELAKQITTSMAEQSDLSGAVVTGAGWCDEMTAADNMRAWLDNRGEDTESIERGEA</sequence>
<dbReference type="EMBL" id="CP048833">
    <property type="protein sequence ID" value="QJP10491.1"/>
    <property type="molecule type" value="Genomic_DNA"/>
</dbReference>
<proteinExistence type="predicted"/>
<dbReference type="RefSeq" id="WP_169937548.1">
    <property type="nucleotide sequence ID" value="NZ_CP048833.1"/>
</dbReference>
<protein>
    <submittedName>
        <fullName evidence="2">Uncharacterized protein</fullName>
    </submittedName>
</protein>
<keyword evidence="3" id="KW-1185">Reference proteome</keyword>
<organism evidence="2 3">
    <name type="scientific">Pseudomonas multiresinivorans</name>
    <dbReference type="NCBI Taxonomy" id="95301"/>
    <lineage>
        <taxon>Bacteria</taxon>
        <taxon>Pseudomonadati</taxon>
        <taxon>Pseudomonadota</taxon>
        <taxon>Gammaproteobacteria</taxon>
        <taxon>Pseudomonadales</taxon>
        <taxon>Pseudomonadaceae</taxon>
        <taxon>Pseudomonas</taxon>
    </lineage>
</organism>
<dbReference type="KEGG" id="pmui:G4G71_10940"/>
<evidence type="ECO:0000313" key="2">
    <source>
        <dbReference type="EMBL" id="QJP10491.1"/>
    </source>
</evidence>
<name>A0A7Z3BPA1_9PSED</name>
<dbReference type="Proteomes" id="UP000502549">
    <property type="component" value="Chromosome"/>
</dbReference>
<accession>A0A7Z3BPA1</accession>
<evidence type="ECO:0000313" key="3">
    <source>
        <dbReference type="Proteomes" id="UP000502549"/>
    </source>
</evidence>
<gene>
    <name evidence="1" type="ORF">G4G71_10940</name>
    <name evidence="2" type="ORF">G4G71_22340</name>
</gene>
<evidence type="ECO:0000313" key="1">
    <source>
        <dbReference type="EMBL" id="QJP08365.1"/>
    </source>
</evidence>
<reference evidence="2 3" key="1">
    <citation type="submission" date="2020-02" db="EMBL/GenBank/DDBJ databases">
        <title>Complete genome sequence of Pseudomonas multiresinivorans ORNL1.</title>
        <authorList>
            <person name="Podar M."/>
        </authorList>
    </citation>
    <scope>NUCLEOTIDE SEQUENCE [LARGE SCALE GENOMIC DNA]</scope>
    <source>
        <strain evidence="3">populi</strain>
        <strain evidence="2">Populi</strain>
    </source>
</reference>
<dbReference type="AlphaFoldDB" id="A0A7Z3BPA1"/>